<sequence length="195" mass="21987">MLTGDQILGRGQRRHDQVGDVAYDRSMRRLGGVRNPFPPEAERDRVPGREAELAGRAGEFGPRGLIVRDPYASQLLNGDKIWEIRGRPTQIRGPVVIVKQGTGKAYGIANLVRVLGPLDLDDLVTAAEVTSEERDELRRDGLPYKKTYAYVFTNPQWFEHPISYRHPNGAVTWVRLPDLDLDDVEYVAPSERELV</sequence>
<dbReference type="EMBL" id="LQQA01000015">
    <property type="protein sequence ID" value="ORX14440.1"/>
    <property type="molecule type" value="Genomic_DNA"/>
</dbReference>
<comment type="caution">
    <text evidence="2">The sequence shown here is derived from an EMBL/GenBank/DDBJ whole genome shotgun (WGS) entry which is preliminary data.</text>
</comment>
<organism evidence="2 3">
    <name type="scientific">Mycolicibacterium wolinskyi</name>
    <dbReference type="NCBI Taxonomy" id="59750"/>
    <lineage>
        <taxon>Bacteria</taxon>
        <taxon>Bacillati</taxon>
        <taxon>Actinomycetota</taxon>
        <taxon>Actinomycetes</taxon>
        <taxon>Mycobacteriales</taxon>
        <taxon>Mycobacteriaceae</taxon>
        <taxon>Mycolicibacterium</taxon>
    </lineage>
</organism>
<proteinExistence type="predicted"/>
<dbReference type="Proteomes" id="UP000193964">
    <property type="component" value="Unassembled WGS sequence"/>
</dbReference>
<protein>
    <recommendedName>
        <fullName evidence="1">ASCH domain-containing protein</fullName>
    </recommendedName>
</protein>
<accession>A0A1X2F7N3</accession>
<evidence type="ECO:0000313" key="3">
    <source>
        <dbReference type="Proteomes" id="UP000193964"/>
    </source>
</evidence>
<gene>
    <name evidence="2" type="ORF">AWC31_24880</name>
</gene>
<reference evidence="2 3" key="1">
    <citation type="submission" date="2016-01" db="EMBL/GenBank/DDBJ databases">
        <title>The new phylogeny of the genus Mycobacterium.</title>
        <authorList>
            <person name="Tarcisio F."/>
            <person name="Conor M."/>
            <person name="Antonella G."/>
            <person name="Elisabetta G."/>
            <person name="Giulia F.S."/>
            <person name="Sara T."/>
            <person name="Anna F."/>
            <person name="Clotilde B."/>
            <person name="Roberto B."/>
            <person name="Veronica D.S."/>
            <person name="Fabio R."/>
            <person name="Monica P."/>
            <person name="Olivier J."/>
            <person name="Enrico T."/>
            <person name="Nicola S."/>
        </authorList>
    </citation>
    <scope>NUCLEOTIDE SEQUENCE [LARGE SCALE GENOMIC DNA]</scope>
    <source>
        <strain evidence="2 3">ATCC 700010</strain>
    </source>
</reference>
<dbReference type="InterPro" id="IPR007374">
    <property type="entry name" value="ASCH_domain"/>
</dbReference>
<name>A0A1X2F7N3_9MYCO</name>
<evidence type="ECO:0000259" key="1">
    <source>
        <dbReference type="Pfam" id="PF04266"/>
    </source>
</evidence>
<dbReference type="SUPFAM" id="SSF88697">
    <property type="entry name" value="PUA domain-like"/>
    <property type="match status" value="1"/>
</dbReference>
<dbReference type="GO" id="GO:1902600">
    <property type="term" value="P:proton transmembrane transport"/>
    <property type="evidence" value="ECO:0007669"/>
    <property type="project" value="InterPro"/>
</dbReference>
<dbReference type="AlphaFoldDB" id="A0A1X2F7N3"/>
<dbReference type="Pfam" id="PF04266">
    <property type="entry name" value="ASCH"/>
    <property type="match status" value="1"/>
</dbReference>
<evidence type="ECO:0000313" key="2">
    <source>
        <dbReference type="EMBL" id="ORX14440.1"/>
    </source>
</evidence>
<dbReference type="GO" id="GO:0046034">
    <property type="term" value="P:ATP metabolic process"/>
    <property type="evidence" value="ECO:0007669"/>
    <property type="project" value="InterPro"/>
</dbReference>
<dbReference type="InterPro" id="IPR015947">
    <property type="entry name" value="PUA-like_sf"/>
</dbReference>
<feature type="domain" description="ASCH" evidence="1">
    <location>
        <begin position="67"/>
        <end position="126"/>
    </location>
</feature>
<dbReference type="Gene3D" id="2.30.130.30">
    <property type="entry name" value="Hypothetical protein"/>
    <property type="match status" value="1"/>
</dbReference>